<name>A0ABT5XDI0_9EURY</name>
<organism evidence="1 2">
    <name type="scientific">Candidatus Methanocrinis alkalitolerans</name>
    <dbReference type="NCBI Taxonomy" id="3033395"/>
    <lineage>
        <taxon>Archaea</taxon>
        <taxon>Methanobacteriati</taxon>
        <taxon>Methanobacteriota</taxon>
        <taxon>Stenosarchaea group</taxon>
        <taxon>Methanomicrobia</taxon>
        <taxon>Methanotrichales</taxon>
        <taxon>Methanotrichaceae</taxon>
        <taxon>Methanocrinis</taxon>
    </lineage>
</organism>
<protein>
    <submittedName>
        <fullName evidence="1">Uncharacterized protein</fullName>
    </submittedName>
</protein>
<comment type="caution">
    <text evidence="1">The sequence shown here is derived from an EMBL/GenBank/DDBJ whole genome shotgun (WGS) entry which is preliminary data.</text>
</comment>
<evidence type="ECO:0000313" key="2">
    <source>
        <dbReference type="Proteomes" id="UP001215956"/>
    </source>
</evidence>
<gene>
    <name evidence="1" type="ORF">P0O24_04000</name>
</gene>
<accession>A0ABT5XDI0</accession>
<evidence type="ECO:0000313" key="1">
    <source>
        <dbReference type="EMBL" id="MDF0592742.1"/>
    </source>
</evidence>
<dbReference type="RefSeq" id="WP_316968449.1">
    <property type="nucleotide sequence ID" value="NZ_JARFPL010000009.1"/>
</dbReference>
<keyword evidence="2" id="KW-1185">Reference proteome</keyword>
<reference evidence="1 2" key="1">
    <citation type="submission" date="2023-03" db="EMBL/GenBank/DDBJ databases">
        <title>Whole genome sequencing of Methanotrichaceae archaeon M04Ac.</title>
        <authorList>
            <person name="Khomyakova M.A."/>
            <person name="Merkel A.Y."/>
            <person name="Slobodkin A.I."/>
        </authorList>
    </citation>
    <scope>NUCLEOTIDE SEQUENCE [LARGE SCALE GENOMIC DNA]</scope>
    <source>
        <strain evidence="1 2">M04Ac</strain>
    </source>
</reference>
<proteinExistence type="predicted"/>
<dbReference type="EMBL" id="JARFPL010000009">
    <property type="protein sequence ID" value="MDF0592742.1"/>
    <property type="molecule type" value="Genomic_DNA"/>
</dbReference>
<dbReference type="Proteomes" id="UP001215956">
    <property type="component" value="Unassembled WGS sequence"/>
</dbReference>
<sequence>MKGDIVSIQNAEELPEKLRAETDGRIRPRLIFEDFDYPAIGVL</sequence>